<feature type="compositionally biased region" description="Basic and acidic residues" evidence="1">
    <location>
        <begin position="198"/>
        <end position="209"/>
    </location>
</feature>
<organism evidence="2 3">
    <name type="scientific">Viridothelium virens</name>
    <name type="common">Speckled blister lichen</name>
    <name type="synonym">Trypethelium virens</name>
    <dbReference type="NCBI Taxonomy" id="1048519"/>
    <lineage>
        <taxon>Eukaryota</taxon>
        <taxon>Fungi</taxon>
        <taxon>Dikarya</taxon>
        <taxon>Ascomycota</taxon>
        <taxon>Pezizomycotina</taxon>
        <taxon>Dothideomycetes</taxon>
        <taxon>Dothideomycetes incertae sedis</taxon>
        <taxon>Trypetheliales</taxon>
        <taxon>Trypetheliaceae</taxon>
        <taxon>Viridothelium</taxon>
    </lineage>
</organism>
<feature type="compositionally biased region" description="Polar residues" evidence="1">
    <location>
        <begin position="910"/>
        <end position="966"/>
    </location>
</feature>
<dbReference type="Proteomes" id="UP000800092">
    <property type="component" value="Unassembled WGS sequence"/>
</dbReference>
<dbReference type="EMBL" id="ML991788">
    <property type="protein sequence ID" value="KAF2236009.1"/>
    <property type="molecule type" value="Genomic_DNA"/>
</dbReference>
<name>A0A6A6HDV4_VIRVR</name>
<protein>
    <submittedName>
        <fullName evidence="2">Uncharacterized protein</fullName>
    </submittedName>
</protein>
<feature type="compositionally biased region" description="Polar residues" evidence="1">
    <location>
        <begin position="43"/>
        <end position="58"/>
    </location>
</feature>
<feature type="region of interest" description="Disordered" evidence="1">
    <location>
        <begin position="835"/>
        <end position="860"/>
    </location>
</feature>
<evidence type="ECO:0000256" key="1">
    <source>
        <dbReference type="SAM" id="MobiDB-lite"/>
    </source>
</evidence>
<feature type="region of interest" description="Disordered" evidence="1">
    <location>
        <begin position="195"/>
        <end position="246"/>
    </location>
</feature>
<feature type="compositionally biased region" description="Polar residues" evidence="1">
    <location>
        <begin position="221"/>
        <end position="238"/>
    </location>
</feature>
<feature type="region of interest" description="Disordered" evidence="1">
    <location>
        <begin position="468"/>
        <end position="529"/>
    </location>
</feature>
<evidence type="ECO:0000313" key="3">
    <source>
        <dbReference type="Proteomes" id="UP000800092"/>
    </source>
</evidence>
<feature type="compositionally biased region" description="Polar residues" evidence="1">
    <location>
        <begin position="120"/>
        <end position="132"/>
    </location>
</feature>
<keyword evidence="3" id="KW-1185">Reference proteome</keyword>
<accession>A0A6A6HDV4</accession>
<feature type="compositionally biased region" description="Polar residues" evidence="1">
    <location>
        <begin position="996"/>
        <end position="1015"/>
    </location>
</feature>
<feature type="compositionally biased region" description="Polar residues" evidence="1">
    <location>
        <begin position="376"/>
        <end position="385"/>
    </location>
</feature>
<feature type="region of interest" description="Disordered" evidence="1">
    <location>
        <begin position="718"/>
        <end position="775"/>
    </location>
</feature>
<dbReference type="AlphaFoldDB" id="A0A6A6HDV4"/>
<gene>
    <name evidence="2" type="ORF">EV356DRAFT_513574</name>
</gene>
<dbReference type="OrthoDB" id="9975114at2759"/>
<feature type="region of interest" description="Disordered" evidence="1">
    <location>
        <begin position="358"/>
        <end position="385"/>
    </location>
</feature>
<feature type="compositionally biased region" description="Gly residues" evidence="1">
    <location>
        <begin position="1145"/>
        <end position="1156"/>
    </location>
</feature>
<feature type="region of interest" description="Disordered" evidence="1">
    <location>
        <begin position="156"/>
        <end position="176"/>
    </location>
</feature>
<feature type="region of interest" description="Disordered" evidence="1">
    <location>
        <begin position="276"/>
        <end position="321"/>
    </location>
</feature>
<evidence type="ECO:0000313" key="2">
    <source>
        <dbReference type="EMBL" id="KAF2236009.1"/>
    </source>
</evidence>
<feature type="compositionally biased region" description="Polar residues" evidence="1">
    <location>
        <begin position="727"/>
        <end position="747"/>
    </location>
</feature>
<feature type="region of interest" description="Disordered" evidence="1">
    <location>
        <begin position="887"/>
        <end position="1171"/>
    </location>
</feature>
<reference evidence="2" key="1">
    <citation type="journal article" date="2020" name="Stud. Mycol.">
        <title>101 Dothideomycetes genomes: a test case for predicting lifestyles and emergence of pathogens.</title>
        <authorList>
            <person name="Haridas S."/>
            <person name="Albert R."/>
            <person name="Binder M."/>
            <person name="Bloem J."/>
            <person name="Labutti K."/>
            <person name="Salamov A."/>
            <person name="Andreopoulos B."/>
            <person name="Baker S."/>
            <person name="Barry K."/>
            <person name="Bills G."/>
            <person name="Bluhm B."/>
            <person name="Cannon C."/>
            <person name="Castanera R."/>
            <person name="Culley D."/>
            <person name="Daum C."/>
            <person name="Ezra D."/>
            <person name="Gonzalez J."/>
            <person name="Henrissat B."/>
            <person name="Kuo A."/>
            <person name="Liang C."/>
            <person name="Lipzen A."/>
            <person name="Lutzoni F."/>
            <person name="Magnuson J."/>
            <person name="Mondo S."/>
            <person name="Nolan M."/>
            <person name="Ohm R."/>
            <person name="Pangilinan J."/>
            <person name="Park H.-J."/>
            <person name="Ramirez L."/>
            <person name="Alfaro M."/>
            <person name="Sun H."/>
            <person name="Tritt A."/>
            <person name="Yoshinaga Y."/>
            <person name="Zwiers L.-H."/>
            <person name="Turgeon B."/>
            <person name="Goodwin S."/>
            <person name="Spatafora J."/>
            <person name="Crous P."/>
            <person name="Grigoriev I."/>
        </authorList>
    </citation>
    <scope>NUCLEOTIDE SEQUENCE</scope>
    <source>
        <strain evidence="2">Tuck. ex Michener</strain>
    </source>
</reference>
<feature type="compositionally biased region" description="Pro residues" evidence="1">
    <location>
        <begin position="1032"/>
        <end position="1042"/>
    </location>
</feature>
<feature type="region of interest" description="Disordered" evidence="1">
    <location>
        <begin position="29"/>
        <end position="61"/>
    </location>
</feature>
<proteinExistence type="predicted"/>
<feature type="region of interest" description="Disordered" evidence="1">
    <location>
        <begin position="120"/>
        <end position="144"/>
    </location>
</feature>
<feature type="compositionally biased region" description="Basic and acidic residues" evidence="1">
    <location>
        <begin position="280"/>
        <end position="308"/>
    </location>
</feature>
<feature type="compositionally biased region" description="Polar residues" evidence="1">
    <location>
        <begin position="755"/>
        <end position="775"/>
    </location>
</feature>
<feature type="compositionally biased region" description="Polar residues" evidence="1">
    <location>
        <begin position="471"/>
        <end position="480"/>
    </location>
</feature>
<sequence length="1171" mass="127608">MRCKGSKCNLSSFETESFPICYSTQMLSRGSSNAGNRLRRAKSGSSTASKHQQPSTPSLDPAVARQYAEVAAATAYERALGAKQNIRSNADNNKINCISRSQGSHLQSSLAAARLQPDVSCSSQDCNATNEYPKTPKRLARSDPISKAQSLIEFDSQLKTPHTAEEDHATEPSSFRRIRKSRSLYLTSEPQPAIREGAFADRVPKKDSSGMKSVLKRSRISLHTSQSSDLAAQLNGQRANEDATDRELVARARDKIFQQLHTRRLRESTSFMALSRSFKKRQDDQKENWEHKDATTYDKIPPPERDQQSPRTTARLRDRARVLSAPLANSFKRFLRRSSTSSDFPAQQTEASRLYFEPSKVPNESPSAQVLPPESGGSQASTDVSQSSIMRVKHPILAINSITPSQYSTSGATSSLGRSRVTSWSDSTVANTVGTAISQQLPVINEHASIPDPASFYEQKPSISVKPLFKQQGSRNSRISENSEKKPSNTTQRIYSALMKKTEHSSTDNEETQLASSTHSPDTKPAFDLLPSRRQFPKLSRRGRLSKGTIRTVTPDSYAAKLRRISIDKSLQLPKDISISLDECQSTGIPADGGSTTLLNDDGTLTTGEEISVPIGANPWAPTTASPTKDLLEQRACRARNRWKTPLKDGGSPFFSSRMTRHSPSEFPYELRPNHHSVRLHKSQAELSRDVFNDRYGDEHHLSGFDRTRLGREMMSPSIYSRDTDGQSKQQLSPASKQSGTETTITITKHDVQNVPITSTQKSPSHPRLSSQSTSDWRAWLTQEIPGLDFSAEITISEVNEDSGGVAEGLRLGGEQAHSFSGHQRETAEIVTPEEQARDGVPGGNAINHGSTQKAKETQVRCLRQSTTSCEDFDSDGRKEAARACGKKARERLQEKTSSQMNERLLTPNIVVSSNTSDSRGAQNASLKSLVSTSPSPMQHSRISKSTPPATSAYGSSPLQKSTNDSKAPHQPSARPPSHSTLTRSAPSPADPTPTLRGTPTSSTQPNLPSHQSPTKPVYEFRSTSGRNAFRPGPPALEPIPHPPHRALSPSTTPPCLPTTTTGKENAPAPRTPITKAVAAWVRDPRGARISATPGSPHEIRSRRVRPSRSVASLKRSGGREADSGPEEAGKVTPVMLDKWLEARQGGGGGGGGEDGLGPLEAGRKGSYAFL</sequence>